<name>A0A8F8VW60_9NEOP</name>
<reference evidence="2" key="1">
    <citation type="journal article" date="2021" name="Parasit. Vectors">
        <title>Highly rearranged mitochondrial genome in Falcolipeurus lice (Phthiraptera: Philopteridae) from endangered eagles.</title>
        <authorList>
            <person name="Nie Y."/>
            <person name="Fu Y.T."/>
            <person name="Zhang Y."/>
            <person name="Deng Y.P."/>
            <person name="Wang W."/>
            <person name="Tu Y."/>
            <person name="Liu G.H."/>
        </authorList>
    </citation>
    <scope>NUCLEOTIDE SEQUENCE</scope>
</reference>
<keyword evidence="1" id="KW-1133">Transmembrane helix</keyword>
<protein>
    <submittedName>
        <fullName evidence="2">NADH dehydrogenase subunit 6</fullName>
    </submittedName>
</protein>
<dbReference type="EMBL" id="MW696813">
    <property type="protein sequence ID" value="QYC96592.1"/>
    <property type="molecule type" value="Genomic_DNA"/>
</dbReference>
<feature type="transmembrane region" description="Helical" evidence="1">
    <location>
        <begin position="7"/>
        <end position="40"/>
    </location>
</feature>
<dbReference type="AlphaFoldDB" id="A0A8F8VW60"/>
<feature type="transmembrane region" description="Helical" evidence="1">
    <location>
        <begin position="81"/>
        <end position="105"/>
    </location>
</feature>
<keyword evidence="1" id="KW-0812">Transmembrane</keyword>
<evidence type="ECO:0000313" key="2">
    <source>
        <dbReference type="EMBL" id="QYC96592.1"/>
    </source>
</evidence>
<keyword evidence="1" id="KW-0472">Membrane</keyword>
<organism evidence="2">
    <name type="scientific">Falcolipeurus suturalis</name>
    <dbReference type="NCBI Taxonomy" id="2839002"/>
    <lineage>
        <taxon>Eukaryota</taxon>
        <taxon>Metazoa</taxon>
        <taxon>Ecdysozoa</taxon>
        <taxon>Arthropoda</taxon>
        <taxon>Hexapoda</taxon>
        <taxon>Insecta</taxon>
        <taxon>Pterygota</taxon>
        <taxon>Neoptera</taxon>
        <taxon>Paraneoptera</taxon>
        <taxon>Psocodea</taxon>
        <taxon>Troctomorpha</taxon>
        <taxon>Phthiraptera</taxon>
        <taxon>Ischnocera</taxon>
        <taxon>Philopteridae</taxon>
        <taxon>Falcolipeurus</taxon>
    </lineage>
</organism>
<feature type="transmembrane region" description="Helical" evidence="1">
    <location>
        <begin position="46"/>
        <end position="69"/>
    </location>
</feature>
<sequence>MKLLLFAYMFFMILVWSSFSVVIDLISLIMMITLSSLIVFNHYNSFFIPFIINISLVGGLIVLISFVLIIQPNFSNMSSFLINKTFMVFFFFSFVIFLYSFIVNWESVVLSLSPFSFFSMMNSSLFVSINYFLIVLLFFMLFVIDDILKMKGGSYIM</sequence>
<keyword evidence="2" id="KW-0496">Mitochondrion</keyword>
<accession>A0A8F8VW60</accession>
<proteinExistence type="predicted"/>
<gene>
    <name evidence="2" type="primary">nad6</name>
</gene>
<geneLocation type="mitochondrion" evidence="2"/>
<evidence type="ECO:0000256" key="1">
    <source>
        <dbReference type="SAM" id="Phobius"/>
    </source>
</evidence>
<feature type="transmembrane region" description="Helical" evidence="1">
    <location>
        <begin position="125"/>
        <end position="144"/>
    </location>
</feature>